<evidence type="ECO:0000256" key="2">
    <source>
        <dbReference type="ARBA" id="ARBA00006448"/>
    </source>
</evidence>
<dbReference type="GO" id="GO:0005886">
    <property type="term" value="C:plasma membrane"/>
    <property type="evidence" value="ECO:0007669"/>
    <property type="project" value="UniProtKB-SubCell"/>
</dbReference>
<evidence type="ECO:0000313" key="10">
    <source>
        <dbReference type="EMBL" id="KSU85966.1"/>
    </source>
</evidence>
<keyword evidence="5 7" id="KW-1133">Transmembrane helix</keyword>
<evidence type="ECO:0000256" key="4">
    <source>
        <dbReference type="ARBA" id="ARBA00022692"/>
    </source>
</evidence>
<dbReference type="Gene3D" id="3.30.240.20">
    <property type="entry name" value="bsu07140 like domains"/>
    <property type="match status" value="2"/>
</dbReference>
<comment type="similarity">
    <text evidence="2">Belongs to the UPF0702 family.</text>
</comment>
<dbReference type="InterPro" id="IPR023090">
    <property type="entry name" value="UPF0702_alpha/beta_dom_sf"/>
</dbReference>
<gene>
    <name evidence="10" type="ORF">AS030_05045</name>
</gene>
<evidence type="ECO:0000256" key="7">
    <source>
        <dbReference type="SAM" id="Phobius"/>
    </source>
</evidence>
<feature type="domain" description="YetF-like N-terminal transmembrane" evidence="9">
    <location>
        <begin position="6"/>
        <end position="78"/>
    </location>
</feature>
<proteinExistence type="inferred from homology"/>
<feature type="domain" description="YetF C-terminal" evidence="8">
    <location>
        <begin position="81"/>
        <end position="215"/>
    </location>
</feature>
<keyword evidence="6 7" id="KW-0472">Membrane</keyword>
<evidence type="ECO:0000256" key="1">
    <source>
        <dbReference type="ARBA" id="ARBA00004651"/>
    </source>
</evidence>
<comment type="caution">
    <text evidence="10">The sequence shown here is derived from an EMBL/GenBank/DDBJ whole genome shotgun (WGS) entry which is preliminary data.</text>
</comment>
<evidence type="ECO:0000313" key="11">
    <source>
        <dbReference type="Proteomes" id="UP000054099"/>
    </source>
</evidence>
<evidence type="ECO:0008006" key="12">
    <source>
        <dbReference type="Google" id="ProtNLM"/>
    </source>
</evidence>
<dbReference type="EMBL" id="LNQN01000001">
    <property type="protein sequence ID" value="KSU85966.1"/>
    <property type="molecule type" value="Genomic_DNA"/>
</dbReference>
<dbReference type="AlphaFoldDB" id="A0A0V8JFW2"/>
<keyword evidence="4 7" id="KW-0812">Transmembrane</keyword>
<accession>A0A0V8JFW2</accession>
<reference evidence="10 11" key="1">
    <citation type="journal article" date="2014" name="Antonie Van Leeuwenhoek">
        <title>Fictibacillus enclensis sp. nov., isolated from marine sediment.</title>
        <authorList>
            <person name="Dastager S.G."/>
            <person name="Mawlankar R."/>
            <person name="Srinivasan K."/>
            <person name="Tang S.K."/>
            <person name="Lee J.C."/>
            <person name="Ramana V.V."/>
            <person name="Shouche Y.S."/>
        </authorList>
    </citation>
    <scope>NUCLEOTIDE SEQUENCE [LARGE SCALE GENOMIC DNA]</scope>
    <source>
        <strain evidence="10 11">NIO-1003</strain>
    </source>
</reference>
<dbReference type="RefSeq" id="WP_061971552.1">
    <property type="nucleotide sequence ID" value="NZ_FMAV01000001.1"/>
</dbReference>
<feature type="transmembrane region" description="Helical" evidence="7">
    <location>
        <begin position="59"/>
        <end position="79"/>
    </location>
</feature>
<evidence type="ECO:0000259" key="9">
    <source>
        <dbReference type="Pfam" id="PF20730"/>
    </source>
</evidence>
<dbReference type="Proteomes" id="UP000054099">
    <property type="component" value="Unassembled WGS sequence"/>
</dbReference>
<organism evidence="10 11">
    <name type="scientific">Fictibacillus enclensis</name>
    <dbReference type="NCBI Taxonomy" id="1017270"/>
    <lineage>
        <taxon>Bacteria</taxon>
        <taxon>Bacillati</taxon>
        <taxon>Bacillota</taxon>
        <taxon>Bacilli</taxon>
        <taxon>Bacillales</taxon>
        <taxon>Fictibacillaceae</taxon>
        <taxon>Fictibacillus</taxon>
    </lineage>
</organism>
<evidence type="ECO:0000256" key="3">
    <source>
        <dbReference type="ARBA" id="ARBA00022475"/>
    </source>
</evidence>
<dbReference type="Pfam" id="PF04239">
    <property type="entry name" value="DUF421"/>
    <property type="match status" value="1"/>
</dbReference>
<protein>
    <recommendedName>
        <fullName evidence="12">DUF421 domain-containing protein</fullName>
    </recommendedName>
</protein>
<feature type="transmembrane region" description="Helical" evidence="7">
    <location>
        <begin position="6"/>
        <end position="26"/>
    </location>
</feature>
<keyword evidence="3" id="KW-1003">Cell membrane</keyword>
<comment type="subcellular location">
    <subcellularLocation>
        <location evidence="1">Cell membrane</location>
        <topology evidence="1">Multi-pass membrane protein</topology>
    </subcellularLocation>
</comment>
<sequence length="226" mass="25857">MMNLGTITTEMVVGFFALFFLTKILGKTQLSQLTPFDFISALILGELVGNAMYDPDVHIWMILFAISVWGILMYSLEILTQKSMKFRKILEGTPSIVIRKGTMDRKQMKKNKIDINQLQNLIRQKGHFSIREIDYAILETNGSISVLPKSDNQPVTRQDLKLSQEETTLPVTLIMDGTILTDNLPTAGVNEEWLLKQLKQQNIHSAKEVFYAEWKKDEGLFVMKEN</sequence>
<evidence type="ECO:0000256" key="6">
    <source>
        <dbReference type="ARBA" id="ARBA00023136"/>
    </source>
</evidence>
<name>A0A0V8JFW2_9BACL</name>
<evidence type="ECO:0000256" key="5">
    <source>
        <dbReference type="ARBA" id="ARBA00022989"/>
    </source>
</evidence>
<dbReference type="InterPro" id="IPR007353">
    <property type="entry name" value="DUF421"/>
</dbReference>
<evidence type="ECO:0000259" key="8">
    <source>
        <dbReference type="Pfam" id="PF04239"/>
    </source>
</evidence>
<keyword evidence="11" id="KW-1185">Reference proteome</keyword>
<dbReference type="Pfam" id="PF20730">
    <property type="entry name" value="YetF_N"/>
    <property type="match status" value="1"/>
</dbReference>
<dbReference type="InterPro" id="IPR048454">
    <property type="entry name" value="YetF_N"/>
</dbReference>
<dbReference type="PANTHER" id="PTHR34582">
    <property type="entry name" value="UPF0702 TRANSMEMBRANE PROTEIN YCAP"/>
    <property type="match status" value="1"/>
</dbReference>
<dbReference type="PANTHER" id="PTHR34582:SF5">
    <property type="entry name" value="UPF0702 TRANSMEMBRANE PROTEIN YETF"/>
    <property type="match status" value="1"/>
</dbReference>